<dbReference type="GO" id="GO:0043023">
    <property type="term" value="F:ribosomal large subunit binding"/>
    <property type="evidence" value="ECO:0007669"/>
    <property type="project" value="UniProtKB-UniRule"/>
</dbReference>
<dbReference type="RefSeq" id="WP_095134213.1">
    <property type="nucleotide sequence ID" value="NZ_NIBG01000011.1"/>
</dbReference>
<dbReference type="OrthoDB" id="9766163at2"/>
<dbReference type="GO" id="GO:0000049">
    <property type="term" value="F:tRNA binding"/>
    <property type="evidence" value="ECO:0007669"/>
    <property type="project" value="UniProtKB-UniRule"/>
</dbReference>
<keyword evidence="8" id="KW-1185">Reference proteome</keyword>
<proteinExistence type="inferred from homology"/>
<keyword evidence="1 5" id="KW-0820">tRNA-binding</keyword>
<dbReference type="SUPFAM" id="SSF46946">
    <property type="entry name" value="S13-like H2TH domain"/>
    <property type="match status" value="1"/>
</dbReference>
<dbReference type="GO" id="GO:0072344">
    <property type="term" value="P:rescue of stalled ribosome"/>
    <property type="evidence" value="ECO:0007669"/>
    <property type="project" value="UniProtKB-UniRule"/>
</dbReference>
<dbReference type="PANTHER" id="PTHR15239:SF6">
    <property type="entry name" value="RIBOSOME QUALITY CONTROL COMPLEX SUBUNIT NEMF"/>
    <property type="match status" value="1"/>
</dbReference>
<reference evidence="7 8" key="1">
    <citation type="submission" date="2017-06" db="EMBL/GenBank/DDBJ databases">
        <title>Draft genome sequence of anaerobic fermentative bacterium Anaeromicrobium sediminis DY2726D isolated from West Pacific Ocean sediments.</title>
        <authorList>
            <person name="Zeng X."/>
        </authorList>
    </citation>
    <scope>NUCLEOTIDE SEQUENCE [LARGE SCALE GENOMIC DNA]</scope>
    <source>
        <strain evidence="7 8">DY2726D</strain>
    </source>
</reference>
<dbReference type="EMBL" id="NIBG01000011">
    <property type="protein sequence ID" value="PAB58859.1"/>
    <property type="molecule type" value="Genomic_DNA"/>
</dbReference>
<dbReference type="FunFam" id="2.30.310.10:FF:000004">
    <property type="entry name" value="Fibronectin-binding protein A"/>
    <property type="match status" value="1"/>
</dbReference>
<evidence type="ECO:0000313" key="7">
    <source>
        <dbReference type="EMBL" id="PAB58859.1"/>
    </source>
</evidence>
<keyword evidence="3 5" id="KW-0694">RNA-binding</keyword>
<dbReference type="AlphaFoldDB" id="A0A267MH15"/>
<dbReference type="InterPro" id="IPR008532">
    <property type="entry name" value="NFACT_RNA-bd"/>
</dbReference>
<accession>A0A267MH15</accession>
<evidence type="ECO:0000256" key="5">
    <source>
        <dbReference type="HAMAP-Rule" id="MF_00844"/>
    </source>
</evidence>
<dbReference type="GO" id="GO:0019843">
    <property type="term" value="F:rRNA binding"/>
    <property type="evidence" value="ECO:0007669"/>
    <property type="project" value="UniProtKB-UniRule"/>
</dbReference>
<evidence type="ECO:0000256" key="4">
    <source>
        <dbReference type="ARBA" id="ARBA00022917"/>
    </source>
</evidence>
<dbReference type="Gene3D" id="2.30.310.10">
    <property type="entry name" value="ibrinogen binding protein from staphylococcus aureus domain"/>
    <property type="match status" value="1"/>
</dbReference>
<comment type="function">
    <text evidence="5">Key component of the ribosome quality control system (RQC), a ribosome-associated complex that mediates the extraction of incompletely synthesized nascent chains from stalled ribosomes and their subsequent degradation. RqcH recruits Ala-charged tRNA, and with RqcP directs the elongation of stalled nascent chains on 50S ribosomal subunits, leading to non-templated C-terminal alanine extensions (Ala tail). The Ala tail promotes nascent chain degradation. May add between 1 and at least 8 Ala residues. Binds to stalled 50S ribosomal subunits.</text>
</comment>
<feature type="domain" description="NFACT RNA-binding" evidence="6">
    <location>
        <begin position="465"/>
        <end position="558"/>
    </location>
</feature>
<protein>
    <recommendedName>
        <fullName evidence="5">Rqc2 homolog RqcH</fullName>
        <shortName evidence="5">RqcH</shortName>
    </recommendedName>
</protein>
<dbReference type="GO" id="GO:1990112">
    <property type="term" value="C:RQC complex"/>
    <property type="evidence" value="ECO:0007669"/>
    <property type="project" value="TreeGrafter"/>
</dbReference>
<comment type="caution">
    <text evidence="7">The sequence shown here is derived from an EMBL/GenBank/DDBJ whole genome shotgun (WGS) entry which is preliminary data.</text>
</comment>
<organism evidence="7 8">
    <name type="scientific">Anaeromicrobium sediminis</name>
    <dbReference type="NCBI Taxonomy" id="1478221"/>
    <lineage>
        <taxon>Bacteria</taxon>
        <taxon>Bacillati</taxon>
        <taxon>Bacillota</taxon>
        <taxon>Clostridia</taxon>
        <taxon>Peptostreptococcales</taxon>
        <taxon>Thermotaleaceae</taxon>
        <taxon>Anaeromicrobium</taxon>
    </lineage>
</organism>
<gene>
    <name evidence="5" type="primary">rqcH</name>
    <name evidence="7" type="ORF">CCE28_13280</name>
</gene>
<dbReference type="HAMAP" id="MF_00844_B">
    <property type="entry name" value="RqcH_B"/>
    <property type="match status" value="1"/>
</dbReference>
<evidence type="ECO:0000256" key="2">
    <source>
        <dbReference type="ARBA" id="ARBA00022730"/>
    </source>
</evidence>
<dbReference type="PANTHER" id="PTHR15239">
    <property type="entry name" value="NUCLEAR EXPORT MEDIATOR FACTOR NEMF"/>
    <property type="match status" value="1"/>
</dbReference>
<dbReference type="Proteomes" id="UP000216024">
    <property type="component" value="Unassembled WGS sequence"/>
</dbReference>
<feature type="coiled-coil region" evidence="5">
    <location>
        <begin position="396"/>
        <end position="423"/>
    </location>
</feature>
<evidence type="ECO:0000256" key="1">
    <source>
        <dbReference type="ARBA" id="ARBA00022555"/>
    </source>
</evidence>
<dbReference type="Pfam" id="PF05833">
    <property type="entry name" value="NFACT_N"/>
    <property type="match status" value="1"/>
</dbReference>
<evidence type="ECO:0000259" key="6">
    <source>
        <dbReference type="Pfam" id="PF05670"/>
    </source>
</evidence>
<dbReference type="InterPro" id="IPR051608">
    <property type="entry name" value="RQC_Subunit_NEMF"/>
</dbReference>
<name>A0A267MH15_9FIRM</name>
<dbReference type="InterPro" id="IPR043682">
    <property type="entry name" value="RqcH_bacterial"/>
</dbReference>
<sequence length="593" mass="69498">MPFDGITISAICSELKSALINSKIDKVYQPEADEIILNIRAFKNKYKLLISATSKYPRLHFTNVQKENPKSPPMFCMLMRKHLQGSKIVHISQKDMERIIYIDFESYDELGVMKIKRLIIEIMGKHSNIILIDKETNIIIDSIKRIPSDINRYREVLPGREYIFPPSQNKANLLNDSHIEIHRENEQLDLPLFKYIYTHFQGISPSSARGICHMANLDYNMNVTDLSDEELNMLTKSLIKLESIIKEHNFIPYIIKSFLENEIIDFNVIPQFIDEQFYRVDKLHSISNMLEYFYSQKDILDRLKQKSSNIRKIVSTNLSKLVKKEKKLNREFNTAIDSEKYKIYGELITANLYQIKEGEAKVHLLNYYNPDEEYITIDLDKKLSPSQNAQRYFKKYNKSKTAKREIINQLEETRNEIKYFEQVNHSLEIIRSMNELEELRLELIEEGYLKKRNIPKKKKERKMEFVNFLSSDGFTIYVGKNNKQNDYLTLKFSSKKDLWFHTKDIPGSHVIISTKGQEVPESTIKEAAELAAFHSKGKLSSQVPVDYTLIKNVKKPSGAKLGMVIYDDYNTMYVTPRKDLYEILEKNKETSHS</sequence>
<comment type="subunit">
    <text evidence="5">Associates with stalled 50S ribosomal subunits. Binds to RqcP.</text>
</comment>
<comment type="similarity">
    <text evidence="5">Belongs to the NEMF family.</text>
</comment>
<keyword evidence="4 5" id="KW-0648">Protein biosynthesis</keyword>
<keyword evidence="5" id="KW-0175">Coiled coil</keyword>
<dbReference type="Pfam" id="PF05670">
    <property type="entry name" value="NFACT-R_1"/>
    <property type="match status" value="1"/>
</dbReference>
<evidence type="ECO:0000313" key="8">
    <source>
        <dbReference type="Proteomes" id="UP000216024"/>
    </source>
</evidence>
<evidence type="ECO:0000256" key="3">
    <source>
        <dbReference type="ARBA" id="ARBA00022884"/>
    </source>
</evidence>
<dbReference type="Gene3D" id="1.10.8.50">
    <property type="match status" value="1"/>
</dbReference>
<keyword evidence="2 5" id="KW-0699">rRNA-binding</keyword>
<dbReference type="InterPro" id="IPR010979">
    <property type="entry name" value="Ribosomal_uS13-like_H2TH"/>
</dbReference>